<dbReference type="AlphaFoldDB" id="A0A382WS39"/>
<reference evidence="1" key="1">
    <citation type="submission" date="2018-05" db="EMBL/GenBank/DDBJ databases">
        <authorList>
            <person name="Lanie J.A."/>
            <person name="Ng W.-L."/>
            <person name="Kazmierczak K.M."/>
            <person name="Andrzejewski T.M."/>
            <person name="Davidsen T.M."/>
            <person name="Wayne K.J."/>
            <person name="Tettelin H."/>
            <person name="Glass J.I."/>
            <person name="Rusch D."/>
            <person name="Podicherti R."/>
            <person name="Tsui H.-C.T."/>
            <person name="Winkler M.E."/>
        </authorList>
    </citation>
    <scope>NUCLEOTIDE SEQUENCE</scope>
</reference>
<dbReference type="EMBL" id="UINC01161997">
    <property type="protein sequence ID" value="SVD61503.1"/>
    <property type="molecule type" value="Genomic_DNA"/>
</dbReference>
<dbReference type="InterPro" id="IPR011990">
    <property type="entry name" value="TPR-like_helical_dom_sf"/>
</dbReference>
<evidence type="ECO:0000313" key="1">
    <source>
        <dbReference type="EMBL" id="SVD61503.1"/>
    </source>
</evidence>
<organism evidence="1">
    <name type="scientific">marine metagenome</name>
    <dbReference type="NCBI Taxonomy" id="408172"/>
    <lineage>
        <taxon>unclassified sequences</taxon>
        <taxon>metagenomes</taxon>
        <taxon>ecological metagenomes</taxon>
    </lineage>
</organism>
<protein>
    <submittedName>
        <fullName evidence="1">Uncharacterized protein</fullName>
    </submittedName>
</protein>
<dbReference type="SMART" id="SM00028">
    <property type="entry name" value="TPR"/>
    <property type="match status" value="1"/>
</dbReference>
<dbReference type="PROSITE" id="PS50293">
    <property type="entry name" value="TPR_REGION"/>
    <property type="match status" value="1"/>
</dbReference>
<dbReference type="Gene3D" id="1.25.40.10">
    <property type="entry name" value="Tetratricopeptide repeat domain"/>
    <property type="match status" value="1"/>
</dbReference>
<gene>
    <name evidence="1" type="ORF">METZ01_LOCUS414357</name>
</gene>
<dbReference type="PROSITE" id="PS50005">
    <property type="entry name" value="TPR"/>
    <property type="match status" value="1"/>
</dbReference>
<dbReference type="InterPro" id="IPR019734">
    <property type="entry name" value="TPR_rpt"/>
</dbReference>
<dbReference type="Pfam" id="PF00515">
    <property type="entry name" value="TPR_1"/>
    <property type="match status" value="1"/>
</dbReference>
<feature type="non-terminal residue" evidence="1">
    <location>
        <position position="1"/>
    </location>
</feature>
<name>A0A382WS39_9ZZZZ</name>
<sequence>EALRVLPNHSQAHGNLGVAYQDLGELDEAQVHYRHAVYLNPKDWLTLKNLGNVLFELASTDLENGRTEIAGDRLVEGRTFVLQALRLNPAVPNGRQVLQAIESRLQALRGRG</sequence>
<proteinExistence type="predicted"/>
<dbReference type="SUPFAM" id="SSF48452">
    <property type="entry name" value="TPR-like"/>
    <property type="match status" value="1"/>
</dbReference>
<accession>A0A382WS39</accession>